<keyword evidence="6" id="KW-0406">Ion transport</keyword>
<dbReference type="PRINTS" id="PR00762">
    <property type="entry name" value="CLCHANNEL"/>
</dbReference>
<reference evidence="10 11" key="1">
    <citation type="journal article" date="2014" name="Genome Biol. Evol.">
        <title>The secreted proteins of Achlya hypogyna and Thraustotheca clavata identify the ancestral oomycete secretome and reveal gene acquisitions by horizontal gene transfer.</title>
        <authorList>
            <person name="Misner I."/>
            <person name="Blouin N."/>
            <person name="Leonard G."/>
            <person name="Richards T.A."/>
            <person name="Lane C.E."/>
        </authorList>
    </citation>
    <scope>NUCLEOTIDE SEQUENCE [LARGE SCALE GENOMIC DNA]</scope>
    <source>
        <strain evidence="10 11">ATCC 48635</strain>
    </source>
</reference>
<dbReference type="GO" id="GO:0016020">
    <property type="term" value="C:membrane"/>
    <property type="evidence" value="ECO:0007669"/>
    <property type="project" value="UniProtKB-SubCell"/>
</dbReference>
<evidence type="ECO:0000256" key="9">
    <source>
        <dbReference type="SAM" id="Phobius"/>
    </source>
</evidence>
<keyword evidence="3 9" id="KW-0812">Transmembrane</keyword>
<name>A0A1V9Z4I5_ACHHY</name>
<feature type="transmembrane region" description="Helical" evidence="9">
    <location>
        <begin position="286"/>
        <end position="310"/>
    </location>
</feature>
<keyword evidence="7 9" id="KW-0472">Membrane</keyword>
<accession>A0A1V9Z4I5</accession>
<evidence type="ECO:0000256" key="4">
    <source>
        <dbReference type="ARBA" id="ARBA00022737"/>
    </source>
</evidence>
<dbReference type="AlphaFoldDB" id="A0A1V9Z4I5"/>
<keyword evidence="4" id="KW-0677">Repeat</keyword>
<feature type="transmembrane region" description="Helical" evidence="9">
    <location>
        <begin position="54"/>
        <end position="79"/>
    </location>
</feature>
<feature type="transmembrane region" description="Helical" evidence="9">
    <location>
        <begin position="435"/>
        <end position="458"/>
    </location>
</feature>
<comment type="subcellular location">
    <subcellularLocation>
        <location evidence="1">Membrane</location>
        <topology evidence="1">Multi-pass membrane protein</topology>
    </subcellularLocation>
</comment>
<protein>
    <submittedName>
        <fullName evidence="10">Chloride Channel (ClC) Family</fullName>
    </submittedName>
</protein>
<evidence type="ECO:0000313" key="11">
    <source>
        <dbReference type="Proteomes" id="UP000243579"/>
    </source>
</evidence>
<dbReference type="EMBL" id="JNBR01000435">
    <property type="protein sequence ID" value="OQR92905.1"/>
    <property type="molecule type" value="Genomic_DNA"/>
</dbReference>
<dbReference type="Gene3D" id="3.10.580.10">
    <property type="entry name" value="CBS-domain"/>
    <property type="match status" value="1"/>
</dbReference>
<dbReference type="SUPFAM" id="SSF81340">
    <property type="entry name" value="Clc chloride channel"/>
    <property type="match status" value="1"/>
</dbReference>
<evidence type="ECO:0000256" key="5">
    <source>
        <dbReference type="ARBA" id="ARBA00022989"/>
    </source>
</evidence>
<dbReference type="OrthoDB" id="44789at2759"/>
<dbReference type="PANTHER" id="PTHR45720">
    <property type="entry name" value="CHLORIDE CHANNEL PROTEIN 2"/>
    <property type="match status" value="1"/>
</dbReference>
<keyword evidence="11" id="KW-1185">Reference proteome</keyword>
<dbReference type="InterPro" id="IPR001807">
    <property type="entry name" value="ClC"/>
</dbReference>
<feature type="transmembrane region" description="Helical" evidence="9">
    <location>
        <begin position="470"/>
        <end position="489"/>
    </location>
</feature>
<evidence type="ECO:0000256" key="1">
    <source>
        <dbReference type="ARBA" id="ARBA00004141"/>
    </source>
</evidence>
<feature type="transmembrane region" description="Helical" evidence="9">
    <location>
        <begin position="331"/>
        <end position="352"/>
    </location>
</feature>
<evidence type="ECO:0000256" key="2">
    <source>
        <dbReference type="ARBA" id="ARBA00022448"/>
    </source>
</evidence>
<dbReference type="InterPro" id="IPR014743">
    <property type="entry name" value="Cl-channel_core"/>
</dbReference>
<proteinExistence type="predicted"/>
<keyword evidence="5 9" id="KW-1133">Transmembrane helix</keyword>
<keyword evidence="2" id="KW-0813">Transport</keyword>
<evidence type="ECO:0000313" key="10">
    <source>
        <dbReference type="EMBL" id="OQR92905.1"/>
    </source>
</evidence>
<sequence>MRDDIWRQAKSLEEYQHKMRTSRRRSSGSGRPSTMGRRVWAACMSLPHSPITWLFLMTLGCLSALIGALLDAWIVIIVSYRSRLVDTWGEDSFASFCTWTVWTIGLGLLSSMCGVYLSAHSDGSGIPQMKALLAGQLTSADVLSYATLLGRSVGTVLSNASGLSVGKEGPFIHLVSIVAHKLSLLELFGGTDNITYIRAGVACGVTAVFGSPLGGVLFSIEVTSQFYAIKYCPYPSAAGAMELRNLWQSVISSSICVLTFQIVSALKNDVLFTNTTFADFVLGPELIAFLLLGCLCGGLSAAFVRGAIVLQKLQSILLQPIAVKGSRKHRCLLVAGACTATAVLAFPFLHLLRFSDRMIINEAFRDLPIADTELVSAGHIALLILFKFAMTLLPCGLPLSCGIFTPLFALGAVVGRLYGEVLRALVSSTVSPATYAVVGAASLASAATHSISTAVIVFELTGQLSHMLPVMLSVLVAYSVGGMFTPSIYDVFAKLAGLDFVCDDISDKVLADKVAADALQPVGGVLTLRSTYAHAASLLVDYPQYQHFALCDSAEGLVLMGGVRRADLVTALARLRARHCEVSNEADPMHHRTSAQIAGYSRALDAGLLALDDASDSLASTTLEFGPPFSAMSYAALPVDTYPPQVGPLVSLDKVYVLSCLYLWTQIFVVKEGVLQGAVFMDATLAQTCMQS</sequence>
<dbReference type="Gene3D" id="1.10.3080.10">
    <property type="entry name" value="Clc chloride channel"/>
    <property type="match status" value="1"/>
</dbReference>
<evidence type="ECO:0000256" key="7">
    <source>
        <dbReference type="ARBA" id="ARBA00023136"/>
    </source>
</evidence>
<evidence type="ECO:0000256" key="6">
    <source>
        <dbReference type="ARBA" id="ARBA00023065"/>
    </source>
</evidence>
<comment type="caution">
    <text evidence="10">The sequence shown here is derived from an EMBL/GenBank/DDBJ whole genome shotgun (WGS) entry which is preliminary data.</text>
</comment>
<feature type="transmembrane region" description="Helical" evidence="9">
    <location>
        <begin position="99"/>
        <end position="119"/>
    </location>
</feature>
<evidence type="ECO:0000256" key="8">
    <source>
        <dbReference type="ARBA" id="ARBA00023214"/>
    </source>
</evidence>
<feature type="transmembrane region" description="Helical" evidence="9">
    <location>
        <begin position="372"/>
        <end position="390"/>
    </location>
</feature>
<gene>
    <name evidence="10" type="ORF">ACHHYP_03084</name>
</gene>
<dbReference type="InterPro" id="IPR050970">
    <property type="entry name" value="Cl_channel_volt-gated"/>
</dbReference>
<keyword evidence="8" id="KW-0868">Chloride</keyword>
<evidence type="ECO:0000256" key="3">
    <source>
        <dbReference type="ARBA" id="ARBA00022692"/>
    </source>
</evidence>
<dbReference type="Proteomes" id="UP000243579">
    <property type="component" value="Unassembled WGS sequence"/>
</dbReference>
<dbReference type="InterPro" id="IPR046342">
    <property type="entry name" value="CBS_dom_sf"/>
</dbReference>
<dbReference type="PANTHER" id="PTHR45720:SF10">
    <property type="entry name" value="CHLORIDE CHANNEL PROTEIN 2"/>
    <property type="match status" value="1"/>
</dbReference>
<feature type="transmembrane region" description="Helical" evidence="9">
    <location>
        <begin position="397"/>
        <end position="415"/>
    </location>
</feature>
<dbReference type="Pfam" id="PF00654">
    <property type="entry name" value="Voltage_CLC"/>
    <property type="match status" value="1"/>
</dbReference>
<dbReference type="GO" id="GO:0005247">
    <property type="term" value="F:voltage-gated chloride channel activity"/>
    <property type="evidence" value="ECO:0007669"/>
    <property type="project" value="TreeGrafter"/>
</dbReference>
<organism evidence="10 11">
    <name type="scientific">Achlya hypogyna</name>
    <name type="common">Oomycete</name>
    <name type="synonym">Protoachlya hypogyna</name>
    <dbReference type="NCBI Taxonomy" id="1202772"/>
    <lineage>
        <taxon>Eukaryota</taxon>
        <taxon>Sar</taxon>
        <taxon>Stramenopiles</taxon>
        <taxon>Oomycota</taxon>
        <taxon>Saprolegniomycetes</taxon>
        <taxon>Saprolegniales</taxon>
        <taxon>Achlyaceae</taxon>
        <taxon>Achlya</taxon>
    </lineage>
</organism>